<dbReference type="EMBL" id="QAON01000003">
    <property type="protein sequence ID" value="PTQ90304.1"/>
    <property type="molecule type" value="Genomic_DNA"/>
</dbReference>
<dbReference type="RefSeq" id="WP_107864752.1">
    <property type="nucleotide sequence ID" value="NZ_QAON01000003.1"/>
</dbReference>
<evidence type="ECO:0000256" key="1">
    <source>
        <dbReference type="SAM" id="Phobius"/>
    </source>
</evidence>
<comment type="caution">
    <text evidence="2">The sequence shown here is derived from an EMBL/GenBank/DDBJ whole genome shotgun (WGS) entry which is preliminary data.</text>
</comment>
<sequence>MHIGFIILGTALLSSVLTVLVAWLFLRQVWQQQLEYRLRQLHDDIGRTVETRVRRAVTESLRDARPTDTIRENTWKAAKTSSDILSDSFSVLLSRWRKQPDELER</sequence>
<keyword evidence="1" id="KW-1133">Transmembrane helix</keyword>
<keyword evidence="1" id="KW-0472">Membrane</keyword>
<evidence type="ECO:0000313" key="3">
    <source>
        <dbReference type="Proteomes" id="UP000244223"/>
    </source>
</evidence>
<keyword evidence="1" id="KW-0812">Transmembrane</keyword>
<reference evidence="2 3" key="1">
    <citation type="submission" date="2018-04" db="EMBL/GenBank/DDBJ databases">
        <title>Genomic Encyclopedia of Archaeal and Bacterial Type Strains, Phase II (KMG-II): from individual species to whole genera.</title>
        <authorList>
            <person name="Goeker M."/>
        </authorList>
    </citation>
    <scope>NUCLEOTIDE SEQUENCE [LARGE SCALE GENOMIC DNA]</scope>
    <source>
        <strain evidence="2 3">DSM 5822</strain>
    </source>
</reference>
<dbReference type="OrthoDB" id="9874078at2"/>
<protein>
    <submittedName>
        <fullName evidence="2">Uncharacterized protein</fullName>
    </submittedName>
</protein>
<dbReference type="Proteomes" id="UP000244223">
    <property type="component" value="Unassembled WGS sequence"/>
</dbReference>
<evidence type="ECO:0000313" key="2">
    <source>
        <dbReference type="EMBL" id="PTQ90304.1"/>
    </source>
</evidence>
<accession>A0A2T5J1I6</accession>
<keyword evidence="3" id="KW-1185">Reference proteome</keyword>
<proteinExistence type="predicted"/>
<dbReference type="AlphaFoldDB" id="A0A2T5J1I6"/>
<name>A0A2T5J1I6_9GAMM</name>
<organism evidence="2 3">
    <name type="scientific">Agitococcus lubricus</name>
    <dbReference type="NCBI Taxonomy" id="1077255"/>
    <lineage>
        <taxon>Bacteria</taxon>
        <taxon>Pseudomonadati</taxon>
        <taxon>Pseudomonadota</taxon>
        <taxon>Gammaproteobacteria</taxon>
        <taxon>Moraxellales</taxon>
        <taxon>Moraxellaceae</taxon>
        <taxon>Agitococcus</taxon>
    </lineage>
</organism>
<gene>
    <name evidence="2" type="ORF">C8N29_10357</name>
</gene>
<feature type="transmembrane region" description="Helical" evidence="1">
    <location>
        <begin position="6"/>
        <end position="26"/>
    </location>
</feature>